<keyword evidence="1" id="KW-0472">Membrane</keyword>
<keyword evidence="1" id="KW-0812">Transmembrane</keyword>
<evidence type="ECO:0000256" key="1">
    <source>
        <dbReference type="SAM" id="Phobius"/>
    </source>
</evidence>
<keyword evidence="1" id="KW-1133">Transmembrane helix</keyword>
<name>A0AB38YHD3_9GAMM</name>
<dbReference type="EMBL" id="CP101717">
    <property type="protein sequence ID" value="WLD58716.1"/>
    <property type="molecule type" value="Genomic_DNA"/>
</dbReference>
<dbReference type="AlphaFoldDB" id="A0AB38YHD3"/>
<gene>
    <name evidence="2" type="ORF">NFC81_02695</name>
</gene>
<dbReference type="RefSeq" id="WP_304996002.1">
    <property type="nucleotide sequence ID" value="NZ_CP101717.1"/>
</dbReference>
<organism evidence="2">
    <name type="scientific">Salinispirillum sp. LH 10-3-1</name>
    <dbReference type="NCBI Taxonomy" id="2952525"/>
    <lineage>
        <taxon>Bacteria</taxon>
        <taxon>Pseudomonadati</taxon>
        <taxon>Pseudomonadota</taxon>
        <taxon>Gammaproteobacteria</taxon>
        <taxon>Oceanospirillales</taxon>
        <taxon>Saccharospirillaceae</taxon>
        <taxon>Salinispirillum</taxon>
    </lineage>
</organism>
<evidence type="ECO:0008006" key="3">
    <source>
        <dbReference type="Google" id="ProtNLM"/>
    </source>
</evidence>
<protein>
    <recommendedName>
        <fullName evidence="3">DUF4760 domain-containing protein</fullName>
    </recommendedName>
</protein>
<feature type="transmembrane region" description="Helical" evidence="1">
    <location>
        <begin position="12"/>
        <end position="32"/>
    </location>
</feature>
<accession>A0AB38YHD3</accession>
<evidence type="ECO:0000313" key="2">
    <source>
        <dbReference type="EMBL" id="WLD58716.1"/>
    </source>
</evidence>
<proteinExistence type="predicted"/>
<reference evidence="2" key="1">
    <citation type="submission" date="2022-07" db="EMBL/GenBank/DDBJ databases">
        <title>Complete genome sequence of Salinispirillum sp. LH10-3-1 capable of multiple carbohydrate inversion isolated from a soda lake.</title>
        <authorList>
            <person name="Liu J."/>
            <person name="Zhai Y."/>
            <person name="Zhang H."/>
            <person name="Yang H."/>
            <person name="Qu J."/>
            <person name="Li J."/>
        </authorList>
    </citation>
    <scope>NUCLEOTIDE SEQUENCE</scope>
    <source>
        <strain evidence="2">LH 10-3-1</strain>
    </source>
</reference>
<sequence>MEEFLSQNASAIFGLAGAFLGGLLSFIASWMIKNREYSLRIWQMLLDRRIKAHENLISLAMEMRVMVSLGREENGEVVRAPQVLISREEFEAWFTRFSQLTQEGSTWLTTEAKREVNFVQDYLVTLHTNLASVPSERFLPIGKVIRQDFIELSSALEKTAYDYFENQIRKRKLSRLGDWHKYPREHTESRLAHTDLLSNWDSVQEAASGDGSEQR</sequence>